<dbReference type="CDD" id="cd02947">
    <property type="entry name" value="TRX_family"/>
    <property type="match status" value="1"/>
</dbReference>
<dbReference type="Pfam" id="PF00085">
    <property type="entry name" value="Thioredoxin"/>
    <property type="match status" value="1"/>
</dbReference>
<dbReference type="EMBL" id="CP047394">
    <property type="protein sequence ID" value="QHE60000.1"/>
    <property type="molecule type" value="Genomic_DNA"/>
</dbReference>
<sequence length="108" mass="12424">MEEVHSLKALHEKLEAEKLVLLYISRPGCSVCHALLPQVEEMLKDFKSVRSIHADAEEIPEIAGEFSIFTVPVIIVFVEGKEMFRKARFVPIDELHSQIYRLTEMLDN</sequence>
<dbReference type="InterPro" id="IPR036249">
    <property type="entry name" value="Thioredoxin-like_sf"/>
</dbReference>
<dbReference type="RefSeq" id="WP_159361111.1">
    <property type="nucleotide sequence ID" value="NZ_CP047394.1"/>
</dbReference>
<evidence type="ECO:0000313" key="2">
    <source>
        <dbReference type="EMBL" id="QHE60000.1"/>
    </source>
</evidence>
<gene>
    <name evidence="2" type="ORF">FHE72_02375</name>
</gene>
<name>A0A6I6UNC0_9BACI</name>
<dbReference type="Gene3D" id="3.40.30.10">
    <property type="entry name" value="Glutaredoxin"/>
    <property type="match status" value="1"/>
</dbReference>
<dbReference type="Proteomes" id="UP000465062">
    <property type="component" value="Chromosome"/>
</dbReference>
<feature type="domain" description="Thioredoxin" evidence="1">
    <location>
        <begin position="8"/>
        <end position="97"/>
    </location>
</feature>
<dbReference type="InterPro" id="IPR013766">
    <property type="entry name" value="Thioredoxin_domain"/>
</dbReference>
<dbReference type="SUPFAM" id="SSF52833">
    <property type="entry name" value="Thioredoxin-like"/>
    <property type="match status" value="1"/>
</dbReference>
<organism evidence="2 3">
    <name type="scientific">Rossellomorea vietnamensis</name>
    <dbReference type="NCBI Taxonomy" id="218284"/>
    <lineage>
        <taxon>Bacteria</taxon>
        <taxon>Bacillati</taxon>
        <taxon>Bacillota</taxon>
        <taxon>Bacilli</taxon>
        <taxon>Bacillales</taxon>
        <taxon>Bacillaceae</taxon>
        <taxon>Rossellomorea</taxon>
    </lineage>
</organism>
<dbReference type="AlphaFoldDB" id="A0A6I6UNC0"/>
<evidence type="ECO:0000259" key="1">
    <source>
        <dbReference type="Pfam" id="PF00085"/>
    </source>
</evidence>
<reference evidence="2 3" key="1">
    <citation type="submission" date="2019-06" db="EMBL/GenBank/DDBJ databases">
        <title>An operon consisting of a P-type ATPase gene and a transcriptional regular gene given the different cadmium resistance in Bacillus vietamensis 151-6 and Bacillus marisflavi 151-25.</title>
        <authorList>
            <person name="Yu X."/>
        </authorList>
    </citation>
    <scope>NUCLEOTIDE SEQUENCE [LARGE SCALE GENOMIC DNA]</scope>
    <source>
        <strain evidence="2 3">151-6</strain>
    </source>
</reference>
<proteinExistence type="predicted"/>
<dbReference type="KEGG" id="bvq:FHE72_02375"/>
<accession>A0A6I6UNC0</accession>
<evidence type="ECO:0000313" key="3">
    <source>
        <dbReference type="Proteomes" id="UP000465062"/>
    </source>
</evidence>
<protein>
    <submittedName>
        <fullName evidence="2">Thioredoxin</fullName>
    </submittedName>
</protein>